<evidence type="ECO:0000313" key="1">
    <source>
        <dbReference type="EMBL" id="PXF22515.1"/>
    </source>
</evidence>
<protein>
    <submittedName>
        <fullName evidence="1">Uncharacterized protein</fullName>
    </submittedName>
</protein>
<comment type="caution">
    <text evidence="1">The sequence shown here is derived from an EMBL/GenBank/DDBJ whole genome shotgun (WGS) entry which is preliminary data.</text>
</comment>
<dbReference type="Proteomes" id="UP000248161">
    <property type="component" value="Unassembled WGS sequence"/>
</dbReference>
<name>A0A2V3HU56_9ARCH</name>
<sequence length="1464" mass="157301">MDNTGVRLVYRAPAVSHSHTLLMMLLFLLPVLSPIASVSGEARIESQDFEILNQLSDLLEERQEVLESNSVGQMAGPTIEGVSNAVTPTGSSDPLSDVDGAIEGATMAVTTPPEPTHPGPYQLLVDSDSRPPGQVDNVWQTLVNLTDYVIWTQYTDLDGNVIENFEVVTFTANLLSLLDINSDPLLHEVDIDNDGDDDIEVGLKIAWEFSGGWGVDLDSGILWIEPGISYSVKVLASSQNDPDWDDLDKLQVSLIKAFAYSGPGSILALGEGESYIWVVDSRFTTQPNDFSLRVGIERFYFDIAGAGSDLFVTLIQALTLGIINSGVDESGITFASMSAPYAIEISNDGQSTCPDRYSPDELLFASYLELNCGVTAGFGYLHFSPPDDSGDRDLWELAYIELSLHPNKDAVILPNQVDIVIRTDSVLPANGLVDGEDGLTTIEYWADERTDLHIHFHENRSELPAEESDDGGQGNVTDSVGWLRGMPAGSLSEGEIRRVFRMLGSDGSQSKLPGELPERLGMILGIKNFSRDDSENVNDPTLPVNPANPPNTLILLRSVQSIEEIDYDSWFLRGGAVDDHRKMHISARDVPTAAVLYGSFELAGRDEVDTSFDSEDSLDFISKIMDNVLINIVDLFLDIGNVLNDIPSAVVDIISGGVDGTSGLEGRSFHLLLTDNWLVTRSDMPIEHISIQIGSSAHPILPGDHLLLAQDRDLDMVNGRNGPVDPLVPVAASISFSGLIAFSLVDDNDLDEQTMALRTASDEPFRFTYIEHPSGLLEGASYQSLTLSDIPDNLSTYITPEGMEYTASTSIDSIVYAGLDGTQRQAAHIFGVPDSFTTTFGTHTSWSSSTPISTIEAQISNASEPVTMTGDHFLFHHDPVSETSTISVRLTGLSEVGWIEPAEEGASGPAGRGTAYMSVSGDRQLSINVDQAPTQDSDPLSVLASIDPLPSSVSVGIPTGAEAGSTLAVPEFNISNGVSGIAFFISGFADLGRSVNSVLSGVTSDISTGAESEDDGFSFGIQLDADASFDLTVEAIHGDGSVEAPPWVHGIAFQSSPSGIADGFHLRTWLPNLPPMIDLSISRTPTLNGQDWVISMGLEGWVPARGELMLHAYGINGQDLLLTLQGLTIGEPTSLVVDSLFEISTIGGITEVATTTHYEMSERLDWVHILLINRAAGSRTEVMIHDIPESIDLHASIGTAISLDMTVPEAYRRDGTAVGAIMLQQMQWMESAWWPATVFLTDVPGWVNLTTEPSLNFDITQNIAFQGSATLEFKASDEGMSLYIEAFGRAINKRGDTILLAQGMSDRMSIKPTSSFGLAIRSGGEGVERLYIRMSNVPATPPIVLEEMEALGENLQRATIHIREIVGPYSVIEIDDVRGGRIIASARASAQVEGTDFDLRGVLLDAQITGGVPMGTTLGVNGLASDLSLLNMVPGLDGSTKHVMVIEPFSSAILTLLATALGGD</sequence>
<proteinExistence type="predicted"/>
<reference evidence="1 2" key="1">
    <citation type="journal article" date="2015" name="Nat. Commun.">
        <title>Genomic and transcriptomic evidence for scavenging of diverse organic compounds by widespread deep-sea archaea.</title>
        <authorList>
            <person name="Li M."/>
            <person name="Baker B.J."/>
            <person name="Anantharaman K."/>
            <person name="Jain S."/>
            <person name="Breier J.A."/>
            <person name="Dick G.J."/>
        </authorList>
    </citation>
    <scope>NUCLEOTIDE SEQUENCE [LARGE SCALE GENOMIC DNA]</scope>
    <source>
        <strain evidence="1">Cayman_51_deep</strain>
    </source>
</reference>
<accession>A0A2V3HU56</accession>
<organism evidence="1 2">
    <name type="scientific">Candidatus Thalassarchaeum betae</name>
    <dbReference type="NCBI Taxonomy" id="2599289"/>
    <lineage>
        <taxon>Archaea</taxon>
        <taxon>Methanobacteriati</taxon>
        <taxon>Thermoplasmatota</taxon>
        <taxon>Candidatus Poseidoniia</taxon>
        <taxon>Candidatus Poseidoniales</taxon>
        <taxon>Candidatus Thalassarchaeaceae</taxon>
        <taxon>Candidatus Thalassarchaeum</taxon>
    </lineage>
</organism>
<evidence type="ECO:0000313" key="2">
    <source>
        <dbReference type="Proteomes" id="UP000248161"/>
    </source>
</evidence>
<dbReference type="EMBL" id="PSPG01000001">
    <property type="protein sequence ID" value="PXF22515.1"/>
    <property type="molecule type" value="Genomic_DNA"/>
</dbReference>
<gene>
    <name evidence="1" type="ORF">CXX69_00865</name>
</gene>